<dbReference type="PANTHER" id="PTHR33132">
    <property type="entry name" value="OSJNBB0118P14.9 PROTEIN"/>
    <property type="match status" value="1"/>
</dbReference>
<evidence type="ECO:0000313" key="3">
    <source>
        <dbReference type="EMBL" id="CAA7407483.1"/>
    </source>
</evidence>
<gene>
    <name evidence="2" type="ORF">SI7747_14016822</name>
    <name evidence="3" type="ORF">SI8410_14018161</name>
</gene>
<feature type="region of interest" description="Disordered" evidence="1">
    <location>
        <begin position="49"/>
        <end position="87"/>
    </location>
</feature>
<evidence type="ECO:0000256" key="1">
    <source>
        <dbReference type="SAM" id="MobiDB-lite"/>
    </source>
</evidence>
<dbReference type="EMBL" id="LR746277">
    <property type="protein sequence ID" value="CAA7407483.1"/>
    <property type="molecule type" value="Genomic_DNA"/>
</dbReference>
<dbReference type="OrthoDB" id="1725909at2759"/>
<sequence length="200" mass="21487">MYSPSAYGPPSSFSSGSAFASSTSSFRAAGSPSSFGFYSGQRSTSPTRVHLAGISSSSSAPSTSFRLSIVDRPTSPGRSLSVSTRDHQIVKRPIAPPASTRRRTCMCSPTTHPGSFRCALHKNTGPHHGNGGNITAPSSRLNMRRSAMTNSLVRIGTVEGSDLIKRALSSLIRPSSHQQRRRFDFQPRPSRLSIMYKAVD</sequence>
<dbReference type="Proteomes" id="UP000663760">
    <property type="component" value="Chromosome 14"/>
</dbReference>
<organism evidence="2">
    <name type="scientific">Spirodela intermedia</name>
    <name type="common">Intermediate duckweed</name>
    <dbReference type="NCBI Taxonomy" id="51605"/>
    <lineage>
        <taxon>Eukaryota</taxon>
        <taxon>Viridiplantae</taxon>
        <taxon>Streptophyta</taxon>
        <taxon>Embryophyta</taxon>
        <taxon>Tracheophyta</taxon>
        <taxon>Spermatophyta</taxon>
        <taxon>Magnoliopsida</taxon>
        <taxon>Liliopsida</taxon>
        <taxon>Araceae</taxon>
        <taxon>Lemnoideae</taxon>
        <taxon>Spirodela</taxon>
    </lineage>
</organism>
<evidence type="ECO:0000313" key="4">
    <source>
        <dbReference type="Proteomes" id="UP000663760"/>
    </source>
</evidence>
<evidence type="ECO:0000313" key="2">
    <source>
        <dbReference type="EMBL" id="CAA2631174.1"/>
    </source>
</evidence>
<feature type="compositionally biased region" description="Low complexity" evidence="1">
    <location>
        <begin position="55"/>
        <end position="68"/>
    </location>
</feature>
<name>A0A7I8JJQ8_SPIIN</name>
<proteinExistence type="predicted"/>
<accession>A0A7I8JJQ8</accession>
<reference evidence="2" key="1">
    <citation type="submission" date="2019-12" db="EMBL/GenBank/DDBJ databases">
        <authorList>
            <person name="Scholz U."/>
            <person name="Mascher M."/>
            <person name="Fiebig A."/>
        </authorList>
    </citation>
    <scope>NUCLEOTIDE SEQUENCE</scope>
</reference>
<dbReference type="EMBL" id="LR743601">
    <property type="protein sequence ID" value="CAA2631174.1"/>
    <property type="molecule type" value="Genomic_DNA"/>
</dbReference>
<dbReference type="PANTHER" id="PTHR33132:SF126">
    <property type="entry name" value="SERINE-RICH PROTEIN-LIKE PROTEIN"/>
    <property type="match status" value="1"/>
</dbReference>
<keyword evidence="4" id="KW-1185">Reference proteome</keyword>
<protein>
    <submittedName>
        <fullName evidence="2">Uncharacterized protein</fullName>
    </submittedName>
</protein>
<feature type="region of interest" description="Disordered" evidence="1">
    <location>
        <begin position="1"/>
        <end position="31"/>
    </location>
</feature>
<dbReference type="AlphaFoldDB" id="A0A7I8JJQ8"/>